<dbReference type="OrthoDB" id="9811264at2"/>
<protein>
    <submittedName>
        <fullName evidence="10">Prepilin-type N-terminal cleavage/methylation domain-containing protein</fullName>
    </submittedName>
</protein>
<evidence type="ECO:0000256" key="5">
    <source>
        <dbReference type="ARBA" id="ARBA00022519"/>
    </source>
</evidence>
<dbReference type="InterPro" id="IPR012902">
    <property type="entry name" value="N_methyl_site"/>
</dbReference>
<dbReference type="Pfam" id="PF07963">
    <property type="entry name" value="N_methyl"/>
    <property type="match status" value="1"/>
</dbReference>
<dbReference type="PANTHER" id="PTHR38779">
    <property type="entry name" value="TYPE II SECRETION SYSTEM PROTEIN I-RELATED"/>
    <property type="match status" value="1"/>
</dbReference>
<evidence type="ECO:0000256" key="4">
    <source>
        <dbReference type="ARBA" id="ARBA00022481"/>
    </source>
</evidence>
<comment type="similarity">
    <text evidence="2">Belongs to the GSP I family.</text>
</comment>
<organism evidence="10 11">
    <name type="scientific">Hydrogenobacter hydrogenophilus</name>
    <dbReference type="NCBI Taxonomy" id="35835"/>
    <lineage>
        <taxon>Bacteria</taxon>
        <taxon>Pseudomonadati</taxon>
        <taxon>Aquificota</taxon>
        <taxon>Aquificia</taxon>
        <taxon>Aquificales</taxon>
        <taxon>Aquificaceae</taxon>
        <taxon>Hydrogenobacter</taxon>
    </lineage>
</organism>
<keyword evidence="6 9" id="KW-0812">Transmembrane</keyword>
<dbReference type="PANTHER" id="PTHR38779:SF2">
    <property type="entry name" value="TYPE II SECRETION SYSTEM PROTEIN I-RELATED"/>
    <property type="match status" value="1"/>
</dbReference>
<keyword evidence="11" id="KW-1185">Reference proteome</keyword>
<evidence type="ECO:0000256" key="7">
    <source>
        <dbReference type="ARBA" id="ARBA00022989"/>
    </source>
</evidence>
<dbReference type="GO" id="GO:0015627">
    <property type="term" value="C:type II protein secretion system complex"/>
    <property type="evidence" value="ECO:0007669"/>
    <property type="project" value="InterPro"/>
</dbReference>
<dbReference type="RefSeq" id="WP_096600682.1">
    <property type="nucleotide sequence ID" value="NZ_OBEN01000001.1"/>
</dbReference>
<evidence type="ECO:0000256" key="8">
    <source>
        <dbReference type="ARBA" id="ARBA00023136"/>
    </source>
</evidence>
<dbReference type="GO" id="GO:0005886">
    <property type="term" value="C:plasma membrane"/>
    <property type="evidence" value="ECO:0007669"/>
    <property type="project" value="UniProtKB-SubCell"/>
</dbReference>
<dbReference type="NCBIfam" id="TIGR02532">
    <property type="entry name" value="IV_pilin_GFxxxE"/>
    <property type="match status" value="1"/>
</dbReference>
<evidence type="ECO:0000256" key="6">
    <source>
        <dbReference type="ARBA" id="ARBA00022692"/>
    </source>
</evidence>
<dbReference type="Proteomes" id="UP000218627">
    <property type="component" value="Unassembled WGS sequence"/>
</dbReference>
<evidence type="ECO:0000256" key="2">
    <source>
        <dbReference type="ARBA" id="ARBA00008358"/>
    </source>
</evidence>
<evidence type="ECO:0000313" key="10">
    <source>
        <dbReference type="EMBL" id="SNZ12202.1"/>
    </source>
</evidence>
<keyword evidence="4" id="KW-0488">Methylation</keyword>
<name>A0A285NRR4_9AQUI</name>
<evidence type="ECO:0000256" key="1">
    <source>
        <dbReference type="ARBA" id="ARBA00004377"/>
    </source>
</evidence>
<sequence>MKPNKGFSLIELLIAMLILMFVMIGFLAGLIKYIQFSIDARMKDLMDKAVKDWSGYLESLPYNASCSPVGYSFGSAVCDLSTNQCSFENIDSDGDGIPDFYDPYSGNNNNYSSAPLSTASWLWVGPTIANLTCNNYPHPTTYSLVGNRRVYTALTVATITATGGAEMGRAYGITAWYFSPIDRRYKYESSLLIKRKP</sequence>
<dbReference type="PROSITE" id="PS00409">
    <property type="entry name" value="PROKAR_NTER_METHYL"/>
    <property type="match status" value="1"/>
</dbReference>
<keyword evidence="7 9" id="KW-1133">Transmembrane helix</keyword>
<feature type="transmembrane region" description="Helical" evidence="9">
    <location>
        <begin position="12"/>
        <end position="34"/>
    </location>
</feature>
<keyword evidence="8 9" id="KW-0472">Membrane</keyword>
<dbReference type="GO" id="GO:0015628">
    <property type="term" value="P:protein secretion by the type II secretion system"/>
    <property type="evidence" value="ECO:0007669"/>
    <property type="project" value="InterPro"/>
</dbReference>
<dbReference type="EMBL" id="OBEN01000001">
    <property type="protein sequence ID" value="SNZ12202.1"/>
    <property type="molecule type" value="Genomic_DNA"/>
</dbReference>
<keyword evidence="3" id="KW-1003">Cell membrane</keyword>
<comment type="subcellular location">
    <subcellularLocation>
        <location evidence="1">Cell inner membrane</location>
        <topology evidence="1">Single-pass membrane protein</topology>
    </subcellularLocation>
</comment>
<gene>
    <name evidence="10" type="ORF">SAMN06265353_0480</name>
</gene>
<accession>A0A285NRR4</accession>
<proteinExistence type="inferred from homology"/>
<dbReference type="AlphaFoldDB" id="A0A285NRR4"/>
<evidence type="ECO:0000313" key="11">
    <source>
        <dbReference type="Proteomes" id="UP000218627"/>
    </source>
</evidence>
<evidence type="ECO:0000256" key="9">
    <source>
        <dbReference type="SAM" id="Phobius"/>
    </source>
</evidence>
<evidence type="ECO:0000256" key="3">
    <source>
        <dbReference type="ARBA" id="ARBA00022475"/>
    </source>
</evidence>
<keyword evidence="5" id="KW-0997">Cell inner membrane</keyword>
<dbReference type="InterPro" id="IPR010052">
    <property type="entry name" value="T2SS_protein-GspI"/>
</dbReference>
<reference evidence="11" key="1">
    <citation type="submission" date="2017-09" db="EMBL/GenBank/DDBJ databases">
        <authorList>
            <person name="Varghese N."/>
            <person name="Submissions S."/>
        </authorList>
    </citation>
    <scope>NUCLEOTIDE SEQUENCE [LARGE SCALE GENOMIC DNA]</scope>
    <source>
        <strain evidence="11">DSM 2913</strain>
    </source>
</reference>